<name>A0ABQ9H7Q9_9NEOP</name>
<dbReference type="PANTHER" id="PTHR47326:SF1">
    <property type="entry name" value="HTH PSQ-TYPE DOMAIN-CONTAINING PROTEIN"/>
    <property type="match status" value="1"/>
</dbReference>
<dbReference type="PANTHER" id="PTHR47326">
    <property type="entry name" value="TRANSPOSABLE ELEMENT TC3 TRANSPOSASE-LIKE PROTEIN"/>
    <property type="match status" value="1"/>
</dbReference>
<comment type="caution">
    <text evidence="2">The sequence shown here is derived from an EMBL/GenBank/DDBJ whole genome shotgun (WGS) entry which is preliminary data.</text>
</comment>
<accession>A0ABQ9H7Q9</accession>
<protein>
    <submittedName>
        <fullName evidence="2">Uncharacterized protein</fullName>
    </submittedName>
</protein>
<dbReference type="Proteomes" id="UP001159363">
    <property type="component" value="Chromosome 5"/>
</dbReference>
<evidence type="ECO:0000313" key="2">
    <source>
        <dbReference type="EMBL" id="KAJ8880301.1"/>
    </source>
</evidence>
<reference evidence="2 3" key="1">
    <citation type="submission" date="2023-02" db="EMBL/GenBank/DDBJ databases">
        <title>LHISI_Scaffold_Assembly.</title>
        <authorList>
            <person name="Stuart O.P."/>
            <person name="Cleave R."/>
            <person name="Magrath M.J.L."/>
            <person name="Mikheyev A.S."/>
        </authorList>
    </citation>
    <scope>NUCLEOTIDE SEQUENCE [LARGE SCALE GENOMIC DNA]</scope>
    <source>
        <strain evidence="2">Daus_M_001</strain>
        <tissue evidence="2">Leg muscle</tissue>
    </source>
</reference>
<dbReference type="EMBL" id="JARBHB010000006">
    <property type="protein sequence ID" value="KAJ8880301.1"/>
    <property type="molecule type" value="Genomic_DNA"/>
</dbReference>
<dbReference type="Gene3D" id="3.30.420.10">
    <property type="entry name" value="Ribonuclease H-like superfamily/Ribonuclease H"/>
    <property type="match status" value="1"/>
</dbReference>
<gene>
    <name evidence="2" type="ORF">PR048_016767</name>
</gene>
<feature type="region of interest" description="Disordered" evidence="1">
    <location>
        <begin position="1"/>
        <end position="20"/>
    </location>
</feature>
<dbReference type="InterPro" id="IPR036397">
    <property type="entry name" value="RNaseH_sf"/>
</dbReference>
<sequence>MEGSRTAAAGPSSTGRLRGCVTHPQLPHEATRTIHEWAQENPCTTHRRGYQQRFSVNVRAGTADNQVVGPYMMPPRLNSVMYRTVLREVLVQLLEEVPLWIRQDMCNQHGREPHHSSAAVREHLNNIFPDRRIGRSVLVSWPARSPDLKPMDINSWGCMNAITGRSNAEARGIAGTLAILDSLRHAMLRHCAACFYAEGGHFEQLL</sequence>
<proteinExistence type="predicted"/>
<evidence type="ECO:0000313" key="3">
    <source>
        <dbReference type="Proteomes" id="UP001159363"/>
    </source>
</evidence>
<evidence type="ECO:0000256" key="1">
    <source>
        <dbReference type="SAM" id="MobiDB-lite"/>
    </source>
</evidence>
<keyword evidence="3" id="KW-1185">Reference proteome</keyword>
<organism evidence="2 3">
    <name type="scientific">Dryococelus australis</name>
    <dbReference type="NCBI Taxonomy" id="614101"/>
    <lineage>
        <taxon>Eukaryota</taxon>
        <taxon>Metazoa</taxon>
        <taxon>Ecdysozoa</taxon>
        <taxon>Arthropoda</taxon>
        <taxon>Hexapoda</taxon>
        <taxon>Insecta</taxon>
        <taxon>Pterygota</taxon>
        <taxon>Neoptera</taxon>
        <taxon>Polyneoptera</taxon>
        <taxon>Phasmatodea</taxon>
        <taxon>Verophasmatodea</taxon>
        <taxon>Anareolatae</taxon>
        <taxon>Phasmatidae</taxon>
        <taxon>Eurycanthinae</taxon>
        <taxon>Dryococelus</taxon>
    </lineage>
</organism>